<proteinExistence type="predicted"/>
<accession>T1BM88</accession>
<gene>
    <name evidence="2" type="ORF">B2A_00007</name>
</gene>
<feature type="region of interest" description="Disordered" evidence="1">
    <location>
        <begin position="332"/>
        <end position="378"/>
    </location>
</feature>
<comment type="caution">
    <text evidence="2">The sequence shown here is derived from an EMBL/GenBank/DDBJ whole genome shotgun (WGS) entry which is preliminary data.</text>
</comment>
<feature type="compositionally biased region" description="Polar residues" evidence="1">
    <location>
        <begin position="361"/>
        <end position="378"/>
    </location>
</feature>
<protein>
    <submittedName>
        <fullName evidence="2">Thermopsin related protein</fullName>
    </submittedName>
</protein>
<dbReference type="EMBL" id="AUZZ01000007">
    <property type="protein sequence ID" value="EQD69598.1"/>
    <property type="molecule type" value="Genomic_DNA"/>
</dbReference>
<feature type="non-terminal residue" evidence="2">
    <location>
        <position position="378"/>
    </location>
</feature>
<reference evidence="2" key="2">
    <citation type="journal article" date="2014" name="ISME J.">
        <title>Microbial stratification in low pH oxic and suboxic macroscopic growths along an acid mine drainage.</title>
        <authorList>
            <person name="Mendez-Garcia C."/>
            <person name="Mesa V."/>
            <person name="Sprenger R.R."/>
            <person name="Richter M."/>
            <person name="Diez M.S."/>
            <person name="Solano J."/>
            <person name="Bargiela R."/>
            <person name="Golyshina O.V."/>
            <person name="Manteca A."/>
            <person name="Ramos J.L."/>
            <person name="Gallego J.R."/>
            <person name="Llorente I."/>
            <person name="Martins Dos Santos V.A."/>
            <person name="Jensen O.N."/>
            <person name="Pelaez A.I."/>
            <person name="Sanchez J."/>
            <person name="Ferrer M."/>
        </authorList>
    </citation>
    <scope>NUCLEOTIDE SEQUENCE</scope>
</reference>
<reference evidence="2" key="1">
    <citation type="submission" date="2013-08" db="EMBL/GenBank/DDBJ databases">
        <authorList>
            <person name="Mendez C."/>
            <person name="Richter M."/>
            <person name="Ferrer M."/>
            <person name="Sanchez J."/>
        </authorList>
    </citation>
    <scope>NUCLEOTIDE SEQUENCE</scope>
</reference>
<evidence type="ECO:0000256" key="1">
    <source>
        <dbReference type="SAM" id="MobiDB-lite"/>
    </source>
</evidence>
<dbReference type="AlphaFoldDB" id="T1BM88"/>
<sequence length="378" mass="39100">FAVNFQSTGLPSGQGWSVQLARGLGTSNGSLIQFLEPNGSYAFNVRPLAGFRASPSAGVVTVNGSSVTIRIAWSRVTYPVSFQESGLPSGTPWNVTVVGGGSAEGSSSLLTVAVPNGTFNFTFVPLRQGYVGGNGVVTVNGTGLQRTVAFVRVEYSVTFRSLNLTPGVRWSVTLGSELQSTTNASLNFSEPNGTYAYAMGGIPGWKTAGYSGQVRLIGKPIVVDVTWSRFVYPAAFTESGLPPGTAWWVVINATRYSASGDLADVALPNGTYRYSIGSGDARYAAAGGLLTIEGSAPAVGVNFTLVTYLVTVVTTGGPVGAAWSVTINGTTQRSTGTTASLPEANGSHAYRISPPSGYNARPSSGTFTVNGTTTDLPV</sequence>
<organism evidence="2">
    <name type="scientific">mine drainage metagenome</name>
    <dbReference type="NCBI Taxonomy" id="410659"/>
    <lineage>
        <taxon>unclassified sequences</taxon>
        <taxon>metagenomes</taxon>
        <taxon>ecological metagenomes</taxon>
    </lineage>
</organism>
<feature type="non-terminal residue" evidence="2">
    <location>
        <position position="1"/>
    </location>
</feature>
<evidence type="ECO:0000313" key="2">
    <source>
        <dbReference type="EMBL" id="EQD69598.1"/>
    </source>
</evidence>
<name>T1BM88_9ZZZZ</name>